<dbReference type="OrthoDB" id="16820at2759"/>
<proteinExistence type="inferred from homology"/>
<dbReference type="SUPFAM" id="SSF51905">
    <property type="entry name" value="FAD/NAD(P)-binding domain"/>
    <property type="match status" value="1"/>
</dbReference>
<feature type="region of interest" description="Disordered" evidence="7">
    <location>
        <begin position="110"/>
        <end position="129"/>
    </location>
</feature>
<reference evidence="10" key="1">
    <citation type="journal article" date="2015" name="Genome Announc.">
        <title>Genome sequence of the AIDS-associated pathogen Penicillium marneffei (ATCC18224) and its near taxonomic relative Talaromyces stipitatus (ATCC10500).</title>
        <authorList>
            <person name="Nierman W.C."/>
            <person name="Fedorova-Abrams N.D."/>
            <person name="Andrianopoulos A."/>
        </authorList>
    </citation>
    <scope>NUCLEOTIDE SEQUENCE [LARGE SCALE GENOMIC DNA]</scope>
    <source>
        <strain evidence="10">ATCC 18224 / CBS 334.59 / QM 7333</strain>
    </source>
</reference>
<dbReference type="STRING" id="441960.B6Q6S6"/>
<dbReference type="AlphaFoldDB" id="B6Q6S6"/>
<evidence type="ECO:0000259" key="8">
    <source>
        <dbReference type="Pfam" id="PF01494"/>
    </source>
</evidence>
<name>B6Q6S6_TALMQ</name>
<keyword evidence="4" id="KW-0274">FAD</keyword>
<protein>
    <submittedName>
        <fullName evidence="9">Monoxygenase, putative</fullName>
    </submittedName>
</protein>
<keyword evidence="5" id="KW-0560">Oxidoreductase</keyword>
<evidence type="ECO:0000256" key="1">
    <source>
        <dbReference type="ARBA" id="ARBA00001974"/>
    </source>
</evidence>
<dbReference type="InterPro" id="IPR002938">
    <property type="entry name" value="FAD-bd"/>
</dbReference>
<sequence length="499" mass="55366">MAVIPATENPSLPPRGHPVGISALIVGAGVAGLLCALELWRQGIEVQIIERSPSRNTSGDGFSISYNIIRSLRNWPYMAKKNEEIAFHSYLAWHNNKGERVTEPIKLEIEESKGPGIEEEEEKSGPSHQVYRHSRPLFHLMLDTQLQMIGLKVQYGKRAIRYIDEDPEQGTKAAVELDTGEIIEADVVIAADGVGGHSTKATLGHEVPARSTGHAIYRAAFPVEIVLSDPELAERFKLLPDGSPVAELWIGEGIAATFGRTQSEMGWSLRHKASQDSAESWSKYIAPQQVIDDTTSKIEGWPEYANRLILMTPKDKLLNFELVWRDPQPIWTSKSGRIVQIGDAAHTFLPSSGNGANQALEDAISLAKCLAIAGKDNIGEATKVHNKLRFERVSCLQKVGIINQATGYGQNDKNNQIASDFKPIPKYVKALMAPWVVKHDPEQYAAEKYHKALAALKSGDQFESTNIPRGYDSKPWNFEELLKIVQEGGEMELNEDWYK</sequence>
<keyword evidence="3" id="KW-0285">Flavoprotein</keyword>
<dbReference type="EMBL" id="DS995899">
    <property type="protein sequence ID" value="EEA28681.1"/>
    <property type="molecule type" value="Genomic_DNA"/>
</dbReference>
<dbReference type="HOGENOM" id="CLU_009665_19_1_1"/>
<evidence type="ECO:0000256" key="2">
    <source>
        <dbReference type="ARBA" id="ARBA00007992"/>
    </source>
</evidence>
<evidence type="ECO:0000256" key="7">
    <source>
        <dbReference type="SAM" id="MobiDB-lite"/>
    </source>
</evidence>
<evidence type="ECO:0000256" key="5">
    <source>
        <dbReference type="ARBA" id="ARBA00023002"/>
    </source>
</evidence>
<evidence type="ECO:0000256" key="4">
    <source>
        <dbReference type="ARBA" id="ARBA00022827"/>
    </source>
</evidence>
<dbReference type="Gene3D" id="3.50.50.60">
    <property type="entry name" value="FAD/NAD(P)-binding domain"/>
    <property type="match status" value="1"/>
</dbReference>
<evidence type="ECO:0000313" key="10">
    <source>
        <dbReference type="Proteomes" id="UP000001294"/>
    </source>
</evidence>
<dbReference type="VEuPathDB" id="FungiDB:PMAA_034790"/>
<keyword evidence="6" id="KW-0503">Monooxygenase</keyword>
<evidence type="ECO:0000256" key="6">
    <source>
        <dbReference type="ARBA" id="ARBA00023033"/>
    </source>
</evidence>
<evidence type="ECO:0000256" key="3">
    <source>
        <dbReference type="ARBA" id="ARBA00022630"/>
    </source>
</evidence>
<dbReference type="InterPro" id="IPR036188">
    <property type="entry name" value="FAD/NAD-bd_sf"/>
</dbReference>
<organism evidence="9 10">
    <name type="scientific">Talaromyces marneffei (strain ATCC 18224 / CBS 334.59 / QM 7333)</name>
    <name type="common">Penicillium marneffei</name>
    <dbReference type="NCBI Taxonomy" id="441960"/>
    <lineage>
        <taxon>Eukaryota</taxon>
        <taxon>Fungi</taxon>
        <taxon>Dikarya</taxon>
        <taxon>Ascomycota</taxon>
        <taxon>Pezizomycotina</taxon>
        <taxon>Eurotiomycetes</taxon>
        <taxon>Eurotiomycetidae</taxon>
        <taxon>Eurotiales</taxon>
        <taxon>Trichocomaceae</taxon>
        <taxon>Talaromyces</taxon>
        <taxon>Talaromyces sect. Talaromyces</taxon>
    </lineage>
</organism>
<dbReference type="PANTHER" id="PTHR13789:SF315">
    <property type="entry name" value="FAD-DEPENDENT MONOOXYGENASE MDPD"/>
    <property type="match status" value="1"/>
</dbReference>
<dbReference type="PhylomeDB" id="B6Q6S6"/>
<dbReference type="Pfam" id="PF01494">
    <property type="entry name" value="FAD_binding_3"/>
    <property type="match status" value="1"/>
</dbReference>
<dbReference type="PRINTS" id="PR00420">
    <property type="entry name" value="RNGMNOXGNASE"/>
</dbReference>
<evidence type="ECO:0000313" key="9">
    <source>
        <dbReference type="EMBL" id="EEA28681.1"/>
    </source>
</evidence>
<dbReference type="Proteomes" id="UP000001294">
    <property type="component" value="Unassembled WGS sequence"/>
</dbReference>
<keyword evidence="10" id="KW-1185">Reference proteome</keyword>
<dbReference type="GO" id="GO:0071949">
    <property type="term" value="F:FAD binding"/>
    <property type="evidence" value="ECO:0007669"/>
    <property type="project" value="InterPro"/>
</dbReference>
<gene>
    <name evidence="9" type="ORF">PMAA_034790</name>
</gene>
<comment type="similarity">
    <text evidence="2">Belongs to the paxM FAD-dependent monooxygenase family.</text>
</comment>
<comment type="cofactor">
    <cofactor evidence="1">
        <name>FAD</name>
        <dbReference type="ChEBI" id="CHEBI:57692"/>
    </cofactor>
</comment>
<dbReference type="GO" id="GO:0004497">
    <property type="term" value="F:monooxygenase activity"/>
    <property type="evidence" value="ECO:0007669"/>
    <property type="project" value="UniProtKB-KW"/>
</dbReference>
<dbReference type="InterPro" id="IPR050493">
    <property type="entry name" value="FAD-dep_Monooxygenase_BioMet"/>
</dbReference>
<feature type="domain" description="FAD-binding" evidence="8">
    <location>
        <begin position="23"/>
        <end position="373"/>
    </location>
</feature>
<dbReference type="PANTHER" id="PTHR13789">
    <property type="entry name" value="MONOOXYGENASE"/>
    <property type="match status" value="1"/>
</dbReference>
<accession>B6Q6S6</accession>